<dbReference type="InterPro" id="IPR021861">
    <property type="entry name" value="THO_THOC1"/>
</dbReference>
<dbReference type="AlphaFoldDB" id="A0A8C9SB39"/>
<dbReference type="GeneTree" id="ENSGT00390000016232"/>
<feature type="region of interest" description="Disordered" evidence="1">
    <location>
        <begin position="154"/>
        <end position="181"/>
    </location>
</feature>
<dbReference type="Pfam" id="PF11957">
    <property type="entry name" value="efThoc1"/>
    <property type="match status" value="1"/>
</dbReference>
<dbReference type="PANTHER" id="PTHR13265:SF2">
    <property type="entry name" value="THO COMPLEX SUBUNIT 1"/>
    <property type="match status" value="1"/>
</dbReference>
<proteinExistence type="predicted"/>
<dbReference type="FunFam" id="1.10.533.10:FF:000108">
    <property type="entry name" value="THO complex 1"/>
    <property type="match status" value="1"/>
</dbReference>
<protein>
    <submittedName>
        <fullName evidence="3">THO complex 1</fullName>
    </submittedName>
</protein>
<gene>
    <name evidence="3" type="primary">THOC1</name>
    <name evidence="3" type="synonym">thoc1</name>
</gene>
<reference evidence="3 4" key="1">
    <citation type="submission" date="2019-04" db="EMBL/GenBank/DDBJ databases">
        <authorList>
            <consortium name="Wellcome Sanger Institute Data Sharing"/>
        </authorList>
    </citation>
    <scope>NUCLEOTIDE SEQUENCE [LARGE SCALE GENOMIC DNA]</scope>
</reference>
<feature type="domain" description="Death" evidence="2">
    <location>
        <begin position="535"/>
        <end position="617"/>
    </location>
</feature>
<dbReference type="InterPro" id="IPR011029">
    <property type="entry name" value="DEATH-like_dom_sf"/>
</dbReference>
<dbReference type="Pfam" id="PF00531">
    <property type="entry name" value="Death"/>
    <property type="match status" value="1"/>
</dbReference>
<sequence length="617" mass="70238">MPFPSETEKKTTLDQALRGVLEAEIVKQKGSCDDFLSLIDLSIDSVTEGICSATTPFLLLGDVLDCLPLDQCDKIFTFVEENVSTWKSVSSLFWVHGSLCDLLRRLSKSQNTVFCGRIQLFLARLFPLSEKSGLNLQSQFNLDNITVFNKNEQESTLGQKHSEEKEEGMEVEEGEMGDEDEPAPCSIPIDYNLYRKFWTLQDYFRNPVQCYDKFSWMTFLKYSDETLAVFKSYKLDDTQASKRKLEELRTAGGEHVYFAKFLTSEKLMDLQLSDSNFRRHILVQYLILFQYLKGQVKFKSSTCVLNDDQCLWMEETTKLVYQLLRETPPDGDKFATMVEVGLSTKASVNSECTPTFCSSLSPCAPRPADAKPIRPTRKRPAPEDFLGKGPDRKIFMGNDELTRLWNLNPDNMEACKSDSREFMPSLEEFFEEAIEQADPANMVEDEYKVVRNSNYGWRALRLLSRRSPHFFQPTNQQFKSLADYLESMVIKLAKELPKDIPSEEIKTGEEEDDDNGDNLLKETNDSPGIQHKLVSNQQMDEVAAKLGSQWKSLASQLEMKAAEMREIETESEDVDMQAKLLLVSWQDREGTQATVENLASALTAAGFPKIAEALTET</sequence>
<evidence type="ECO:0000256" key="1">
    <source>
        <dbReference type="SAM" id="MobiDB-lite"/>
    </source>
</evidence>
<keyword evidence="4" id="KW-1185">Reference proteome</keyword>
<evidence type="ECO:0000259" key="2">
    <source>
        <dbReference type="PROSITE" id="PS50017"/>
    </source>
</evidence>
<feature type="region of interest" description="Disordered" evidence="1">
    <location>
        <begin position="368"/>
        <end position="389"/>
    </location>
</feature>
<reference evidence="3" key="2">
    <citation type="submission" date="2025-08" db="UniProtKB">
        <authorList>
            <consortium name="Ensembl"/>
        </authorList>
    </citation>
    <scope>IDENTIFICATION</scope>
</reference>
<reference evidence="3" key="3">
    <citation type="submission" date="2025-09" db="UniProtKB">
        <authorList>
            <consortium name="Ensembl"/>
        </authorList>
    </citation>
    <scope>IDENTIFICATION</scope>
</reference>
<dbReference type="Proteomes" id="UP000694397">
    <property type="component" value="Chromosome 7"/>
</dbReference>
<dbReference type="SMART" id="SM00005">
    <property type="entry name" value="DEATH"/>
    <property type="match status" value="1"/>
</dbReference>
<accession>A0A8C9SB39</accession>
<evidence type="ECO:0000313" key="4">
    <source>
        <dbReference type="Proteomes" id="UP000694397"/>
    </source>
</evidence>
<feature type="region of interest" description="Disordered" evidence="1">
    <location>
        <begin position="501"/>
        <end position="528"/>
    </location>
</feature>
<dbReference type="Gene3D" id="1.10.533.10">
    <property type="entry name" value="Death Domain, Fas"/>
    <property type="match status" value="1"/>
</dbReference>
<dbReference type="InterPro" id="IPR000488">
    <property type="entry name" value="Death_dom"/>
</dbReference>
<dbReference type="SUPFAM" id="SSF47986">
    <property type="entry name" value="DEATH domain"/>
    <property type="match status" value="1"/>
</dbReference>
<evidence type="ECO:0000313" key="3">
    <source>
        <dbReference type="Ensembl" id="ENSSFOP00015033795.2"/>
    </source>
</evidence>
<dbReference type="Ensembl" id="ENSSFOT00015034173.2">
    <property type="protein sequence ID" value="ENSSFOP00015033795.2"/>
    <property type="gene ID" value="ENSSFOG00015021527.2"/>
</dbReference>
<dbReference type="PROSITE" id="PS50017">
    <property type="entry name" value="DEATH_DOMAIN"/>
    <property type="match status" value="1"/>
</dbReference>
<feature type="compositionally biased region" description="Acidic residues" evidence="1">
    <location>
        <begin position="165"/>
        <end position="181"/>
    </location>
</feature>
<dbReference type="GO" id="GO:0007165">
    <property type="term" value="P:signal transduction"/>
    <property type="evidence" value="ECO:0007669"/>
    <property type="project" value="InterPro"/>
</dbReference>
<name>A0A8C9SB39_SCLFO</name>
<dbReference type="PANTHER" id="PTHR13265">
    <property type="entry name" value="THO COMPLEX SUBUNIT 1"/>
    <property type="match status" value="1"/>
</dbReference>
<feature type="compositionally biased region" description="Basic and acidic residues" evidence="1">
    <location>
        <begin position="380"/>
        <end position="389"/>
    </location>
</feature>
<dbReference type="GO" id="GO:0006406">
    <property type="term" value="P:mRNA export from nucleus"/>
    <property type="evidence" value="ECO:0007669"/>
    <property type="project" value="TreeGrafter"/>
</dbReference>
<dbReference type="GO" id="GO:0000445">
    <property type="term" value="C:THO complex part of transcription export complex"/>
    <property type="evidence" value="ECO:0007669"/>
    <property type="project" value="TreeGrafter"/>
</dbReference>
<organism evidence="3 4">
    <name type="scientific">Scleropages formosus</name>
    <name type="common">Asian bonytongue</name>
    <name type="synonym">Osteoglossum formosum</name>
    <dbReference type="NCBI Taxonomy" id="113540"/>
    <lineage>
        <taxon>Eukaryota</taxon>
        <taxon>Metazoa</taxon>
        <taxon>Chordata</taxon>
        <taxon>Craniata</taxon>
        <taxon>Vertebrata</taxon>
        <taxon>Euteleostomi</taxon>
        <taxon>Actinopterygii</taxon>
        <taxon>Neopterygii</taxon>
        <taxon>Teleostei</taxon>
        <taxon>Osteoglossocephala</taxon>
        <taxon>Osteoglossomorpha</taxon>
        <taxon>Osteoglossiformes</taxon>
        <taxon>Osteoglossidae</taxon>
        <taxon>Scleropages</taxon>
    </lineage>
</organism>